<feature type="non-terminal residue" evidence="1">
    <location>
        <position position="55"/>
    </location>
</feature>
<gene>
    <name evidence="1" type="ORF">NTEN_LOCUS9553</name>
</gene>
<accession>A0A6H5GJU4</accession>
<dbReference type="EMBL" id="CADCXU010014417">
    <property type="protein sequence ID" value="CAB0004076.1"/>
    <property type="molecule type" value="Genomic_DNA"/>
</dbReference>
<protein>
    <submittedName>
        <fullName evidence="1">Uncharacterized protein</fullName>
    </submittedName>
</protein>
<reference evidence="1 2" key="1">
    <citation type="submission" date="2020-02" db="EMBL/GenBank/DDBJ databases">
        <authorList>
            <person name="Ferguson B K."/>
        </authorList>
    </citation>
    <scope>NUCLEOTIDE SEQUENCE [LARGE SCALE GENOMIC DNA]</scope>
</reference>
<organism evidence="1 2">
    <name type="scientific">Nesidiocoris tenuis</name>
    <dbReference type="NCBI Taxonomy" id="355587"/>
    <lineage>
        <taxon>Eukaryota</taxon>
        <taxon>Metazoa</taxon>
        <taxon>Ecdysozoa</taxon>
        <taxon>Arthropoda</taxon>
        <taxon>Hexapoda</taxon>
        <taxon>Insecta</taxon>
        <taxon>Pterygota</taxon>
        <taxon>Neoptera</taxon>
        <taxon>Paraneoptera</taxon>
        <taxon>Hemiptera</taxon>
        <taxon>Heteroptera</taxon>
        <taxon>Panheteroptera</taxon>
        <taxon>Cimicomorpha</taxon>
        <taxon>Miridae</taxon>
        <taxon>Dicyphina</taxon>
        <taxon>Nesidiocoris</taxon>
    </lineage>
</organism>
<keyword evidence="2" id="KW-1185">Reference proteome</keyword>
<evidence type="ECO:0000313" key="2">
    <source>
        <dbReference type="Proteomes" id="UP000479000"/>
    </source>
</evidence>
<sequence length="55" mass="6311">MESMTISAMIWPLNWCPGRCSMMYPLNLTRRTANAIAFLIGLFHVPNAPHQRRPP</sequence>
<proteinExistence type="predicted"/>
<name>A0A6H5GJU4_9HEMI</name>
<dbReference type="AlphaFoldDB" id="A0A6H5GJU4"/>
<dbReference type="Proteomes" id="UP000479000">
    <property type="component" value="Unassembled WGS sequence"/>
</dbReference>
<evidence type="ECO:0000313" key="1">
    <source>
        <dbReference type="EMBL" id="CAB0004076.1"/>
    </source>
</evidence>